<evidence type="ECO:0000256" key="2">
    <source>
        <dbReference type="ARBA" id="ARBA00022475"/>
    </source>
</evidence>
<keyword evidence="5 11" id="KW-0067">ATP-binding</keyword>
<evidence type="ECO:0000256" key="3">
    <source>
        <dbReference type="ARBA" id="ARBA00022692"/>
    </source>
</evidence>
<evidence type="ECO:0000256" key="4">
    <source>
        <dbReference type="ARBA" id="ARBA00022741"/>
    </source>
</evidence>
<feature type="transmembrane region" description="Helical" evidence="9">
    <location>
        <begin position="407"/>
        <end position="433"/>
    </location>
</feature>
<evidence type="ECO:0000259" key="10">
    <source>
        <dbReference type="PROSITE" id="PS50893"/>
    </source>
</evidence>
<feature type="transmembrane region" description="Helical" evidence="9">
    <location>
        <begin position="310"/>
        <end position="327"/>
    </location>
</feature>
<dbReference type="SMART" id="SM00382">
    <property type="entry name" value="AAA"/>
    <property type="match status" value="1"/>
</dbReference>
<dbReference type="RefSeq" id="WP_304515090.1">
    <property type="nucleotide sequence ID" value="NZ_JAOSID010000001.1"/>
</dbReference>
<evidence type="ECO:0000256" key="9">
    <source>
        <dbReference type="SAM" id="Phobius"/>
    </source>
</evidence>
<comment type="similarity">
    <text evidence="8">Belongs to the ABC transporter superfamily. Macrolide exporter (TC 3.A.1.122) family.</text>
</comment>
<evidence type="ECO:0000256" key="7">
    <source>
        <dbReference type="ARBA" id="ARBA00023136"/>
    </source>
</evidence>
<protein>
    <submittedName>
        <fullName evidence="11">ABC transporter ATP-binding protein</fullName>
    </submittedName>
</protein>
<dbReference type="Pfam" id="PF00005">
    <property type="entry name" value="ABC_tran"/>
    <property type="match status" value="1"/>
</dbReference>
<comment type="caution">
    <text evidence="11">The sequence shown here is derived from an EMBL/GenBank/DDBJ whole genome shotgun (WGS) entry which is preliminary data.</text>
</comment>
<name>A0ABT9DF68_9MOLU</name>
<feature type="transmembrane region" description="Helical" evidence="9">
    <location>
        <begin position="512"/>
        <end position="535"/>
    </location>
</feature>
<comment type="subcellular location">
    <subcellularLocation>
        <location evidence="1">Cell inner membrane</location>
        <topology evidence="1">Multi-pass membrane protein</topology>
    </subcellularLocation>
</comment>
<dbReference type="InterPro" id="IPR003439">
    <property type="entry name" value="ABC_transporter-like_ATP-bd"/>
</dbReference>
<keyword evidence="4" id="KW-0547">Nucleotide-binding</keyword>
<dbReference type="PANTHER" id="PTHR42798:SF2">
    <property type="entry name" value="ABC TRANSPORTER ATP-BINDING PROTEIN MG467-RELATED"/>
    <property type="match status" value="1"/>
</dbReference>
<dbReference type="InterPro" id="IPR027417">
    <property type="entry name" value="P-loop_NTPase"/>
</dbReference>
<keyword evidence="7 9" id="KW-0472">Membrane</keyword>
<dbReference type="SUPFAM" id="SSF52540">
    <property type="entry name" value="P-loop containing nucleoside triphosphate hydrolases"/>
    <property type="match status" value="1"/>
</dbReference>
<evidence type="ECO:0000256" key="6">
    <source>
        <dbReference type="ARBA" id="ARBA00022989"/>
    </source>
</evidence>
<evidence type="ECO:0000256" key="8">
    <source>
        <dbReference type="ARBA" id="ARBA00038388"/>
    </source>
</evidence>
<proteinExistence type="inferred from homology"/>
<dbReference type="GO" id="GO:0005524">
    <property type="term" value="F:ATP binding"/>
    <property type="evidence" value="ECO:0007669"/>
    <property type="project" value="UniProtKB-KW"/>
</dbReference>
<gene>
    <name evidence="11" type="ORF">OC680_00110</name>
</gene>
<reference evidence="11 12" key="1">
    <citation type="journal article" date="2023" name="Int. J. Syst. Evol. Microbiol.">
        <title>The observation of taxonomic boundaries for the 16SrII and 16SrXXV phytoplasmas using genome-based delimitation.</title>
        <authorList>
            <person name="Rodrigues Jardim B."/>
            <person name="Tran-Nguyen L.T.T."/>
            <person name="Gambley C."/>
            <person name="Al-Sadi A.M."/>
            <person name="Al-Subhi A.M."/>
            <person name="Foissac X."/>
            <person name="Salar P."/>
            <person name="Cai H."/>
            <person name="Yang J.Y."/>
            <person name="Davis R."/>
            <person name="Jones L."/>
            <person name="Rodoni B."/>
            <person name="Constable F.E."/>
        </authorList>
    </citation>
    <scope>NUCLEOTIDE SEQUENCE [LARGE SCALE GENOMIC DNA]</scope>
    <source>
        <strain evidence="11">BAWM-155c</strain>
    </source>
</reference>
<evidence type="ECO:0000256" key="5">
    <source>
        <dbReference type="ARBA" id="ARBA00022840"/>
    </source>
</evidence>
<dbReference type="EMBL" id="JAOSID010000001">
    <property type="protein sequence ID" value="MDO8167889.1"/>
    <property type="molecule type" value="Genomic_DNA"/>
</dbReference>
<feature type="domain" description="ABC transporter" evidence="10">
    <location>
        <begin position="2"/>
        <end position="247"/>
    </location>
</feature>
<accession>A0ABT9DF68</accession>
<feature type="transmembrane region" description="Helical" evidence="9">
    <location>
        <begin position="366"/>
        <end position="386"/>
    </location>
</feature>
<dbReference type="PROSITE" id="PS50893">
    <property type="entry name" value="ABC_TRANSPORTER_2"/>
    <property type="match status" value="1"/>
</dbReference>
<dbReference type="Proteomes" id="UP001172036">
    <property type="component" value="Unassembled WGS sequence"/>
</dbReference>
<dbReference type="InterPro" id="IPR003838">
    <property type="entry name" value="ABC3_permease_C"/>
</dbReference>
<dbReference type="PANTHER" id="PTHR42798">
    <property type="entry name" value="LIPOPROTEIN-RELEASING SYSTEM ATP-BINDING PROTEIN LOLD"/>
    <property type="match status" value="1"/>
</dbReference>
<keyword evidence="3 9" id="KW-0812">Transmembrane</keyword>
<keyword evidence="2" id="KW-1003">Cell membrane</keyword>
<organism evidence="11 12">
    <name type="scientific">Candidatus Phytoplasma melaleucae</name>
    <dbReference type="NCBI Taxonomy" id="2982630"/>
    <lineage>
        <taxon>Bacteria</taxon>
        <taxon>Bacillati</taxon>
        <taxon>Mycoplasmatota</taxon>
        <taxon>Mollicutes</taxon>
        <taxon>Acholeplasmatales</taxon>
        <taxon>Acholeplasmataceae</taxon>
        <taxon>Candidatus Phytoplasma</taxon>
    </lineage>
</organism>
<dbReference type="Pfam" id="PF02687">
    <property type="entry name" value="FtsX"/>
    <property type="match status" value="1"/>
</dbReference>
<keyword evidence="6 9" id="KW-1133">Transmembrane helix</keyword>
<dbReference type="InterPro" id="IPR003593">
    <property type="entry name" value="AAA+_ATPase"/>
</dbReference>
<evidence type="ECO:0000313" key="12">
    <source>
        <dbReference type="Proteomes" id="UP001172036"/>
    </source>
</evidence>
<sequence length="544" mass="63215">MIRIRDVIKKYVITEGNSFFQREEVYNGLENVSLNFPDNGMFFILGKHGSGKYTLLNVIAGIDNVDNGSITVNNKNIVPFSQIKLDNYRNAMISFIFQNCNLVEDFNVLQNIALASELQNKEIDKNVLASLLKEFDFNISLLNRKIHQLSGGQKQIVGIIRALMKKSQIILADEPTGNLDMGISQKIFDKLKAISKEKLVIIVTHDQTIAYKYADRIIKINNSHVENILVRKTKPLQNQIPSHKKETASKKLPITDYENYEESFSNESIFDELSTNVFSHAKEFDSLPSHLSLQKKFKMTWNFLTKSKRLFITSILYTTMFFALYHVRQISLAIGPKYFEQKSIFTIPYEIFNNLRIIYEDYGTKMTFLFVYMPYIISILILYNTFNINIKFKKKNIGILRLLGANIFTVFKIILVECFLFAFTVLLLTYFIICTQFRFENPTPKLNYPNSNSFFSSYKPIPDKFNATKEDRYFYLQKFVRAIGMPQGNFAMLTLQGYFAVPPFIRFTKIMFLSYLLIFFLNLVSLLLPLFKISILKPIEIMNK</sequence>
<evidence type="ECO:0000256" key="1">
    <source>
        <dbReference type="ARBA" id="ARBA00004429"/>
    </source>
</evidence>
<evidence type="ECO:0000313" key="11">
    <source>
        <dbReference type="EMBL" id="MDO8167889.1"/>
    </source>
</evidence>
<dbReference type="Gene3D" id="3.40.50.300">
    <property type="entry name" value="P-loop containing nucleotide triphosphate hydrolases"/>
    <property type="match status" value="1"/>
</dbReference>
<keyword evidence="12" id="KW-1185">Reference proteome</keyword>